<reference evidence="2 3" key="1">
    <citation type="submission" date="2023-07" db="EMBL/GenBank/DDBJ databases">
        <title>Sorghum-associated microbial communities from plants grown in Nebraska, USA.</title>
        <authorList>
            <person name="Schachtman D."/>
        </authorList>
    </citation>
    <scope>NUCLEOTIDE SEQUENCE [LARGE SCALE GENOMIC DNA]</scope>
    <source>
        <strain evidence="2 3">DS2154</strain>
    </source>
</reference>
<keyword evidence="1" id="KW-0175">Coiled coil</keyword>
<dbReference type="EMBL" id="JAVDRL010000001">
    <property type="protein sequence ID" value="MDR6529642.1"/>
    <property type="molecule type" value="Genomic_DNA"/>
</dbReference>
<dbReference type="Proteomes" id="UP001262754">
    <property type="component" value="Unassembled WGS sequence"/>
</dbReference>
<evidence type="ECO:0000313" key="2">
    <source>
        <dbReference type="EMBL" id="MDR6529642.1"/>
    </source>
</evidence>
<protein>
    <submittedName>
        <fullName evidence="2">Uncharacterized protein</fullName>
    </submittedName>
</protein>
<keyword evidence="3" id="KW-1185">Reference proteome</keyword>
<comment type="caution">
    <text evidence="2">The sequence shown here is derived from an EMBL/GenBank/DDBJ whole genome shotgun (WGS) entry which is preliminary data.</text>
</comment>
<evidence type="ECO:0000256" key="1">
    <source>
        <dbReference type="SAM" id="Coils"/>
    </source>
</evidence>
<organism evidence="2 3">
    <name type="scientific">Caulobacter rhizosphaerae</name>
    <dbReference type="NCBI Taxonomy" id="2010972"/>
    <lineage>
        <taxon>Bacteria</taxon>
        <taxon>Pseudomonadati</taxon>
        <taxon>Pseudomonadota</taxon>
        <taxon>Alphaproteobacteria</taxon>
        <taxon>Caulobacterales</taxon>
        <taxon>Caulobacteraceae</taxon>
        <taxon>Caulobacter</taxon>
    </lineage>
</organism>
<evidence type="ECO:0000313" key="3">
    <source>
        <dbReference type="Proteomes" id="UP001262754"/>
    </source>
</evidence>
<accession>A0ABU1MUD7</accession>
<dbReference type="RefSeq" id="WP_310028689.1">
    <property type="nucleotide sequence ID" value="NZ_JAVDRL010000001.1"/>
</dbReference>
<gene>
    <name evidence="2" type="ORF">J2800_000357</name>
</gene>
<feature type="coiled-coil region" evidence="1">
    <location>
        <begin position="3"/>
        <end position="71"/>
    </location>
</feature>
<proteinExistence type="predicted"/>
<name>A0ABU1MUD7_9CAUL</name>
<sequence length="74" mass="8432">MDKAEINRVVERHKAEQEALDQRLEALRTGKLQVGSPTEDGGVRDETHAHINELERLRQWLAENVARYEALLGA</sequence>